<feature type="repeat" description="WD" evidence="4">
    <location>
        <begin position="194"/>
        <end position="235"/>
    </location>
</feature>
<feature type="repeat" description="WD" evidence="4">
    <location>
        <begin position="236"/>
        <end position="277"/>
    </location>
</feature>
<dbReference type="PANTHER" id="PTHR19923:SF0">
    <property type="entry name" value="PLEIOTROPIC REGULATOR 1"/>
    <property type="match status" value="1"/>
</dbReference>
<organism evidence="6 7">
    <name type="scientific">Blastocystis sp. subtype 1 (strain ATCC 50177 / NandII)</name>
    <dbReference type="NCBI Taxonomy" id="478820"/>
    <lineage>
        <taxon>Eukaryota</taxon>
        <taxon>Sar</taxon>
        <taxon>Stramenopiles</taxon>
        <taxon>Bigyra</taxon>
        <taxon>Opalozoa</taxon>
        <taxon>Opalinata</taxon>
        <taxon>Blastocystidae</taxon>
        <taxon>Blastocystis</taxon>
    </lineage>
</organism>
<dbReference type="PROSITE" id="PS50082">
    <property type="entry name" value="WD_REPEATS_2"/>
    <property type="match status" value="4"/>
</dbReference>
<dbReference type="FunFam" id="2.130.10.10:FF:000012">
    <property type="entry name" value="Putative pleiotropic regulator 1"/>
    <property type="match status" value="1"/>
</dbReference>
<reference evidence="6 7" key="1">
    <citation type="submission" date="2016-05" db="EMBL/GenBank/DDBJ databases">
        <title>Nuclear genome of Blastocystis sp. subtype 1 NandII.</title>
        <authorList>
            <person name="Gentekaki E."/>
            <person name="Curtis B."/>
            <person name="Stairs C."/>
            <person name="Eme L."/>
            <person name="Herman E."/>
            <person name="Klimes V."/>
            <person name="Arias M.C."/>
            <person name="Elias M."/>
            <person name="Hilliou F."/>
            <person name="Klute M."/>
            <person name="Malik S.-B."/>
            <person name="Pightling A."/>
            <person name="Rachubinski R."/>
            <person name="Salas D."/>
            <person name="Schlacht A."/>
            <person name="Suga H."/>
            <person name="Archibald J."/>
            <person name="Ball S.G."/>
            <person name="Clark G."/>
            <person name="Dacks J."/>
            <person name="Van Der Giezen M."/>
            <person name="Tsaousis A."/>
            <person name="Roger A."/>
        </authorList>
    </citation>
    <scope>NUCLEOTIDE SEQUENCE [LARGE SCALE GENOMIC DNA]</scope>
    <source>
        <strain evidence="7">ATCC 50177 / NandII</strain>
    </source>
</reference>
<evidence type="ECO:0000256" key="1">
    <source>
        <dbReference type="ARBA" id="ARBA00022574"/>
    </source>
</evidence>
<dbReference type="Gene3D" id="2.130.10.10">
    <property type="entry name" value="YVTN repeat-like/Quinoprotein amine dehydrogenase"/>
    <property type="match status" value="1"/>
</dbReference>
<dbReference type="EMBL" id="LXWW01000571">
    <property type="protein sequence ID" value="OAO11961.1"/>
    <property type="molecule type" value="Genomic_DNA"/>
</dbReference>
<dbReference type="InterPro" id="IPR001680">
    <property type="entry name" value="WD40_rpt"/>
</dbReference>
<feature type="region of interest" description="Disordered" evidence="5">
    <location>
        <begin position="104"/>
        <end position="123"/>
    </location>
</feature>
<proteinExistence type="inferred from homology"/>
<keyword evidence="2" id="KW-0677">Repeat</keyword>
<comment type="similarity">
    <text evidence="3">Belongs to the WD repeat PRL1/PRL2 family.</text>
</comment>
<dbReference type="GO" id="GO:0000398">
    <property type="term" value="P:mRNA splicing, via spliceosome"/>
    <property type="evidence" value="ECO:0007669"/>
    <property type="project" value="InterPro"/>
</dbReference>
<dbReference type="InterPro" id="IPR036322">
    <property type="entry name" value="WD40_repeat_dom_sf"/>
</dbReference>
<evidence type="ECO:0000256" key="2">
    <source>
        <dbReference type="ARBA" id="ARBA00022737"/>
    </source>
</evidence>
<dbReference type="AlphaFoldDB" id="A0A196S6F1"/>
<evidence type="ECO:0000313" key="7">
    <source>
        <dbReference type="Proteomes" id="UP000078348"/>
    </source>
</evidence>
<name>A0A196S6F1_BLAHN</name>
<dbReference type="PROSITE" id="PS50294">
    <property type="entry name" value="WD_REPEATS_REGION"/>
    <property type="match status" value="4"/>
</dbReference>
<protein>
    <submittedName>
        <fullName evidence="6">Pleiotropic regulator 1</fullName>
    </submittedName>
</protein>
<feature type="repeat" description="WD" evidence="4">
    <location>
        <begin position="278"/>
        <end position="319"/>
    </location>
</feature>
<dbReference type="InterPro" id="IPR019775">
    <property type="entry name" value="WD40_repeat_CS"/>
</dbReference>
<keyword evidence="1 4" id="KW-0853">WD repeat</keyword>
<dbReference type="GO" id="GO:0000974">
    <property type="term" value="C:Prp19 complex"/>
    <property type="evidence" value="ECO:0007669"/>
    <property type="project" value="TreeGrafter"/>
</dbReference>
<dbReference type="InterPro" id="IPR015943">
    <property type="entry name" value="WD40/YVTN_repeat-like_dom_sf"/>
</dbReference>
<dbReference type="GO" id="GO:0071011">
    <property type="term" value="C:precatalytic spliceosome"/>
    <property type="evidence" value="ECO:0007669"/>
    <property type="project" value="TreeGrafter"/>
</dbReference>
<dbReference type="Proteomes" id="UP000078348">
    <property type="component" value="Unassembled WGS sequence"/>
</dbReference>
<keyword evidence="7" id="KW-1185">Reference proteome</keyword>
<evidence type="ECO:0000256" key="5">
    <source>
        <dbReference type="SAM" id="MobiDB-lite"/>
    </source>
</evidence>
<sequence length="512" mass="57419">MAPAVSNKEEESPVSLKAIVDRNMRFTNELFVKSFDKDVAEDEEAKKVKIAAKLLSEYENCQEYIPRKKEMEPKQSEQAHSIQEEMKVETITEEEATKVIVSGTHDFPSAPGVPLSETTATRTEPNKSAIDLAVKALKEKERQHKPTTSSIVAYKPKEEHKTVHDMSSAIVLSTRDQKVPVPEWHAPWKMSRVIAGHLGWVRCVAMDVSNEWFATGSADRTIKIWDLASGNLKLTLTGHSHTVRGVAISARSPYLFSCGEDKTVKCWDLEYNKVVRSYHGHLSGVYCIATHPTLDVILTGGRDSVCRVWDIRTKAEVMVLGGHRSTVHCVATQAGEPQVVTGSADTTVRTWDLVTGQATSILTHHKKGVRAALFHPEEYVFATASADNIKKWKCPSTDFLMNISGHNYILDTMSVNKQGVLFAGGDNGMLRFCDWKTGYCFQEQRTIVQPGSLESEAGILASTFDLTGTRLITCEVDKTIKIWREDEDATPESDPVDMEKWKKEWRSRRRFF</sequence>
<dbReference type="PROSITE" id="PS00678">
    <property type="entry name" value="WD_REPEATS_1"/>
    <property type="match status" value="2"/>
</dbReference>
<evidence type="ECO:0000313" key="6">
    <source>
        <dbReference type="EMBL" id="OAO11961.1"/>
    </source>
</evidence>
<gene>
    <name evidence="6" type="ORF">AV274_6355</name>
</gene>
<accession>A0A196S6F1</accession>
<dbReference type="InterPro" id="IPR045241">
    <property type="entry name" value="Prp46/PLRG1-like"/>
</dbReference>
<dbReference type="OrthoDB" id="10256122at2759"/>
<dbReference type="SMART" id="SM00320">
    <property type="entry name" value="WD40"/>
    <property type="match status" value="7"/>
</dbReference>
<dbReference type="GO" id="GO:0071013">
    <property type="term" value="C:catalytic step 2 spliceosome"/>
    <property type="evidence" value="ECO:0007669"/>
    <property type="project" value="TreeGrafter"/>
</dbReference>
<dbReference type="STRING" id="478820.A0A196S6F1"/>
<dbReference type="InterPro" id="IPR020472">
    <property type="entry name" value="WD40_PAC1"/>
</dbReference>
<comment type="caution">
    <text evidence="6">The sequence shown here is derived from an EMBL/GenBank/DDBJ whole genome shotgun (WGS) entry which is preliminary data.</text>
</comment>
<dbReference type="Pfam" id="PF00400">
    <property type="entry name" value="WD40"/>
    <property type="match status" value="6"/>
</dbReference>
<dbReference type="SUPFAM" id="SSF50978">
    <property type="entry name" value="WD40 repeat-like"/>
    <property type="match status" value="1"/>
</dbReference>
<dbReference type="PANTHER" id="PTHR19923">
    <property type="entry name" value="WD40 REPEAT PROTEINPRL1/PRL2-RELATED"/>
    <property type="match status" value="1"/>
</dbReference>
<evidence type="ECO:0000256" key="4">
    <source>
        <dbReference type="PROSITE-ProRule" id="PRU00221"/>
    </source>
</evidence>
<feature type="repeat" description="WD" evidence="4">
    <location>
        <begin position="320"/>
        <end position="361"/>
    </location>
</feature>
<dbReference type="PRINTS" id="PR00320">
    <property type="entry name" value="GPROTEINBRPT"/>
</dbReference>
<dbReference type="CDD" id="cd00200">
    <property type="entry name" value="WD40"/>
    <property type="match status" value="1"/>
</dbReference>
<evidence type="ECO:0000256" key="3">
    <source>
        <dbReference type="ARBA" id="ARBA00025726"/>
    </source>
</evidence>